<protein>
    <submittedName>
        <fullName evidence="1">Uncharacterized protein</fullName>
    </submittedName>
</protein>
<dbReference type="AlphaFoldDB" id="A0A645E5Q0"/>
<gene>
    <name evidence="1" type="ORF">SDC9_144000</name>
</gene>
<evidence type="ECO:0000313" key="1">
    <source>
        <dbReference type="EMBL" id="MPM96835.1"/>
    </source>
</evidence>
<proteinExistence type="predicted"/>
<sequence>MAVRHIEPAFVHAERLYQIRVSLVDRLRQLGVFEILLVLRGYHDEVFTRLSCLPVRHAGLHACSFGQFRFRKYDAVSLFGRAAYRHCFPTQLRIKHHFHRSVKAVQIAVKYRSHVSHLLADTLKHDIEHHISQQVFYFENFYCKPVSAIVECLTQEVDDKNGHEVL</sequence>
<dbReference type="EMBL" id="VSSQ01043174">
    <property type="protein sequence ID" value="MPM96835.1"/>
    <property type="molecule type" value="Genomic_DNA"/>
</dbReference>
<organism evidence="1">
    <name type="scientific">bioreactor metagenome</name>
    <dbReference type="NCBI Taxonomy" id="1076179"/>
    <lineage>
        <taxon>unclassified sequences</taxon>
        <taxon>metagenomes</taxon>
        <taxon>ecological metagenomes</taxon>
    </lineage>
</organism>
<reference evidence="1" key="1">
    <citation type="submission" date="2019-08" db="EMBL/GenBank/DDBJ databases">
        <authorList>
            <person name="Kucharzyk K."/>
            <person name="Murdoch R.W."/>
            <person name="Higgins S."/>
            <person name="Loffler F."/>
        </authorList>
    </citation>
    <scope>NUCLEOTIDE SEQUENCE</scope>
</reference>
<accession>A0A645E5Q0</accession>
<name>A0A645E5Q0_9ZZZZ</name>
<comment type="caution">
    <text evidence="1">The sequence shown here is derived from an EMBL/GenBank/DDBJ whole genome shotgun (WGS) entry which is preliminary data.</text>
</comment>